<dbReference type="RefSeq" id="WP_144848390.1">
    <property type="nucleotide sequence ID" value="NZ_VMRJ01000003.1"/>
</dbReference>
<evidence type="ECO:0000313" key="3">
    <source>
        <dbReference type="EMBL" id="TVT40460.1"/>
    </source>
</evidence>
<dbReference type="InterPro" id="IPR052367">
    <property type="entry name" value="Thiosulfate_ST/Rhodanese-like"/>
</dbReference>
<dbReference type="CDD" id="cd00158">
    <property type="entry name" value="RHOD"/>
    <property type="match status" value="1"/>
</dbReference>
<name>A0A558BVB3_9BACT</name>
<dbReference type="Proteomes" id="UP000317624">
    <property type="component" value="Unassembled WGS sequence"/>
</dbReference>
<protein>
    <submittedName>
        <fullName evidence="3">Rhodanese-like domain-containing protein</fullName>
    </submittedName>
</protein>
<feature type="domain" description="Rhodanese" evidence="2">
    <location>
        <begin position="57"/>
        <end position="138"/>
    </location>
</feature>
<feature type="chain" id="PRO_5035216741" evidence="1">
    <location>
        <begin position="21"/>
        <end position="138"/>
    </location>
</feature>
<dbReference type="PROSITE" id="PS51257">
    <property type="entry name" value="PROKAR_LIPOPROTEIN"/>
    <property type="match status" value="1"/>
</dbReference>
<dbReference type="PANTHER" id="PTHR45431:SF3">
    <property type="entry name" value="RHODANESE-LIKE DOMAIN-CONTAINING PROTEIN 15, CHLOROPLASTIC"/>
    <property type="match status" value="1"/>
</dbReference>
<sequence length="138" mass="14799">MKKYAFLLVAGLATACNQSAPQTTTAISPAPAATADAPAQLAPTATINTPRAKELLKQPGTQVLDVRTSPEYMLGHLQPAQNLNVNDDNFAQQVAKLDTSKTYVVYCRSGKRSSKAADIMYQKGFRHVVNGGGYDDLK</sequence>
<dbReference type="Pfam" id="PF00581">
    <property type="entry name" value="Rhodanese"/>
    <property type="match status" value="1"/>
</dbReference>
<evidence type="ECO:0000259" key="2">
    <source>
        <dbReference type="PROSITE" id="PS50206"/>
    </source>
</evidence>
<keyword evidence="1" id="KW-0732">Signal</keyword>
<organism evidence="3 4">
    <name type="scientific">Hymenobacter setariae</name>
    <dbReference type="NCBI Taxonomy" id="2594794"/>
    <lineage>
        <taxon>Bacteria</taxon>
        <taxon>Pseudomonadati</taxon>
        <taxon>Bacteroidota</taxon>
        <taxon>Cytophagia</taxon>
        <taxon>Cytophagales</taxon>
        <taxon>Hymenobacteraceae</taxon>
        <taxon>Hymenobacter</taxon>
    </lineage>
</organism>
<accession>A0A558BVB3</accession>
<dbReference type="InterPro" id="IPR001763">
    <property type="entry name" value="Rhodanese-like_dom"/>
</dbReference>
<proteinExistence type="predicted"/>
<dbReference type="SUPFAM" id="SSF52821">
    <property type="entry name" value="Rhodanese/Cell cycle control phosphatase"/>
    <property type="match status" value="1"/>
</dbReference>
<comment type="caution">
    <text evidence="3">The sequence shown here is derived from an EMBL/GenBank/DDBJ whole genome shotgun (WGS) entry which is preliminary data.</text>
</comment>
<reference evidence="3 4" key="1">
    <citation type="submission" date="2019-07" db="EMBL/GenBank/DDBJ databases">
        <title>Hymenobacter sp. straun FUR1 Genome sequencing and assembly.</title>
        <authorList>
            <person name="Chhetri G."/>
        </authorList>
    </citation>
    <scope>NUCLEOTIDE SEQUENCE [LARGE SCALE GENOMIC DNA]</scope>
    <source>
        <strain evidence="3 4">Fur1</strain>
    </source>
</reference>
<dbReference type="Gene3D" id="3.40.250.10">
    <property type="entry name" value="Rhodanese-like domain"/>
    <property type="match status" value="1"/>
</dbReference>
<dbReference type="SMART" id="SM00450">
    <property type="entry name" value="RHOD"/>
    <property type="match status" value="1"/>
</dbReference>
<gene>
    <name evidence="3" type="ORF">FNT36_13345</name>
</gene>
<dbReference type="AlphaFoldDB" id="A0A558BVB3"/>
<dbReference type="PANTHER" id="PTHR45431">
    <property type="entry name" value="RHODANESE-LIKE DOMAIN-CONTAINING PROTEIN 15, CHLOROPLASTIC"/>
    <property type="match status" value="1"/>
</dbReference>
<dbReference type="EMBL" id="VMRJ01000003">
    <property type="protein sequence ID" value="TVT40460.1"/>
    <property type="molecule type" value="Genomic_DNA"/>
</dbReference>
<dbReference type="PROSITE" id="PS50206">
    <property type="entry name" value="RHODANESE_3"/>
    <property type="match status" value="1"/>
</dbReference>
<feature type="signal peptide" evidence="1">
    <location>
        <begin position="1"/>
        <end position="20"/>
    </location>
</feature>
<dbReference type="OrthoDB" id="9800872at2"/>
<evidence type="ECO:0000313" key="4">
    <source>
        <dbReference type="Proteomes" id="UP000317624"/>
    </source>
</evidence>
<evidence type="ECO:0000256" key="1">
    <source>
        <dbReference type="SAM" id="SignalP"/>
    </source>
</evidence>
<keyword evidence="4" id="KW-1185">Reference proteome</keyword>
<dbReference type="InterPro" id="IPR036873">
    <property type="entry name" value="Rhodanese-like_dom_sf"/>
</dbReference>